<evidence type="ECO:0000313" key="5">
    <source>
        <dbReference type="EMBL" id="MFD1238113.1"/>
    </source>
</evidence>
<dbReference type="Pfam" id="PF00293">
    <property type="entry name" value="NUDIX"/>
    <property type="match status" value="1"/>
</dbReference>
<dbReference type="SMART" id="SM00855">
    <property type="entry name" value="PGAM"/>
    <property type="match status" value="1"/>
</dbReference>
<dbReference type="InterPro" id="IPR020084">
    <property type="entry name" value="NUDIX_hydrolase_CS"/>
</dbReference>
<dbReference type="PANTHER" id="PTHR21340:SF0">
    <property type="entry name" value="BIS(5'-NUCLEOSYL)-TETRAPHOSPHATASE [ASYMMETRICAL]"/>
    <property type="match status" value="1"/>
</dbReference>
<dbReference type="Gene3D" id="3.40.50.1240">
    <property type="entry name" value="Phosphoglycerate mutase-like"/>
    <property type="match status" value="1"/>
</dbReference>
<dbReference type="Gene3D" id="3.90.79.10">
    <property type="entry name" value="Nucleoside Triphosphate Pyrophosphohydrolase"/>
    <property type="match status" value="1"/>
</dbReference>
<evidence type="ECO:0000256" key="1">
    <source>
        <dbReference type="ARBA" id="ARBA00005582"/>
    </source>
</evidence>
<accession>A0ABW3VSW1</accession>
<dbReference type="CDD" id="cd03673">
    <property type="entry name" value="NUDIX_Ap6A_hydrolase"/>
    <property type="match status" value="1"/>
</dbReference>
<dbReference type="PROSITE" id="PS00893">
    <property type="entry name" value="NUDIX_BOX"/>
    <property type="match status" value="1"/>
</dbReference>
<dbReference type="Pfam" id="PF00300">
    <property type="entry name" value="His_Phos_1"/>
    <property type="match status" value="1"/>
</dbReference>
<reference evidence="6" key="1">
    <citation type="journal article" date="2019" name="Int. J. Syst. Evol. Microbiol.">
        <title>The Global Catalogue of Microorganisms (GCM) 10K type strain sequencing project: providing services to taxonomists for standard genome sequencing and annotation.</title>
        <authorList>
            <consortium name="The Broad Institute Genomics Platform"/>
            <consortium name="The Broad Institute Genome Sequencing Center for Infectious Disease"/>
            <person name="Wu L."/>
            <person name="Ma J."/>
        </authorList>
    </citation>
    <scope>NUCLEOTIDE SEQUENCE [LARGE SCALE GENOMIC DNA]</scope>
    <source>
        <strain evidence="6">CCUG 49018</strain>
    </source>
</reference>
<dbReference type="Proteomes" id="UP001597182">
    <property type="component" value="Unassembled WGS sequence"/>
</dbReference>
<comment type="similarity">
    <text evidence="1 3">Belongs to the Nudix hydrolase family.</text>
</comment>
<dbReference type="InterPro" id="IPR029033">
    <property type="entry name" value="His_PPase_superfam"/>
</dbReference>
<dbReference type="EMBL" id="JBHTMB010000335">
    <property type="protein sequence ID" value="MFD1238113.1"/>
    <property type="molecule type" value="Genomic_DNA"/>
</dbReference>
<evidence type="ECO:0000256" key="3">
    <source>
        <dbReference type="RuleBase" id="RU003476"/>
    </source>
</evidence>
<protein>
    <submittedName>
        <fullName evidence="5">NUDIX domain-containing protein</fullName>
    </submittedName>
</protein>
<dbReference type="InterPro" id="IPR013078">
    <property type="entry name" value="His_Pase_superF_clade-1"/>
</dbReference>
<dbReference type="InterPro" id="IPR015797">
    <property type="entry name" value="NUDIX_hydrolase-like_dom_sf"/>
</dbReference>
<feature type="domain" description="Nudix hydrolase" evidence="4">
    <location>
        <begin position="15"/>
        <end position="140"/>
    </location>
</feature>
<keyword evidence="6" id="KW-1185">Reference proteome</keyword>
<name>A0ABW3VSW1_9PSEU</name>
<organism evidence="5 6">
    <name type="scientific">Pseudonocardia benzenivorans</name>
    <dbReference type="NCBI Taxonomy" id="228005"/>
    <lineage>
        <taxon>Bacteria</taxon>
        <taxon>Bacillati</taxon>
        <taxon>Actinomycetota</taxon>
        <taxon>Actinomycetes</taxon>
        <taxon>Pseudonocardiales</taxon>
        <taxon>Pseudonocardiaceae</taxon>
        <taxon>Pseudonocardia</taxon>
    </lineage>
</organism>
<proteinExistence type="inferred from homology"/>
<evidence type="ECO:0000256" key="2">
    <source>
        <dbReference type="ARBA" id="ARBA00022801"/>
    </source>
</evidence>
<comment type="caution">
    <text evidence="5">The sequence shown here is derived from an EMBL/GenBank/DDBJ whole genome shotgun (WGS) entry which is preliminary data.</text>
</comment>
<dbReference type="CDD" id="cd07067">
    <property type="entry name" value="HP_PGM_like"/>
    <property type="match status" value="1"/>
</dbReference>
<dbReference type="SUPFAM" id="SSF53254">
    <property type="entry name" value="Phosphoglycerate mutase-like"/>
    <property type="match status" value="1"/>
</dbReference>
<dbReference type="PANTHER" id="PTHR21340">
    <property type="entry name" value="DIADENOSINE 5,5-P1,P4-TETRAPHOSPHATE PYROPHOSPHOHYDROLASE MUTT"/>
    <property type="match status" value="1"/>
</dbReference>
<sequence>MTRTDRSGLAHDLGVDVLAAGAVLWREGPGGPEVGLVHRPRYDDWSLPKGKLDRGETLAAAAVREVFEETGHRIRLGARVGETRYTVAEGAKLVRYWAGESRGGVFAPNAETDELRFLPAAEAVGLLSYEHDRDVLRLFARRPVVVSTLLLVRHAKAGRREAWSGDDLRRPLSSTGHAEVARLTPFLRLFGPDRIASAPPLRCVATVEPLAAALDVRIDVESSLGENAFATDPTIGLERAAAIATQLGVSLVCSQGGVIPDLVDALTAGTPLADRVRPGGAAIPARKASTWVIGFGDDRQPVFADYYRDPMG</sequence>
<dbReference type="PRINTS" id="PR00502">
    <property type="entry name" value="NUDIXFAMILY"/>
</dbReference>
<dbReference type="InterPro" id="IPR000086">
    <property type="entry name" value="NUDIX_hydrolase_dom"/>
</dbReference>
<evidence type="ECO:0000313" key="6">
    <source>
        <dbReference type="Proteomes" id="UP001597182"/>
    </source>
</evidence>
<dbReference type="RefSeq" id="WP_013674000.1">
    <property type="nucleotide sequence ID" value="NZ_BAABKS010000062.1"/>
</dbReference>
<dbReference type="InterPro" id="IPR051325">
    <property type="entry name" value="Nudix_hydrolase_domain"/>
</dbReference>
<dbReference type="InterPro" id="IPR020476">
    <property type="entry name" value="Nudix_hydrolase"/>
</dbReference>
<dbReference type="PROSITE" id="PS51462">
    <property type="entry name" value="NUDIX"/>
    <property type="match status" value="1"/>
</dbReference>
<dbReference type="SUPFAM" id="SSF55811">
    <property type="entry name" value="Nudix"/>
    <property type="match status" value="1"/>
</dbReference>
<evidence type="ECO:0000259" key="4">
    <source>
        <dbReference type="PROSITE" id="PS51462"/>
    </source>
</evidence>
<gene>
    <name evidence="5" type="ORF">ACFQ34_32950</name>
</gene>
<keyword evidence="2 3" id="KW-0378">Hydrolase</keyword>